<keyword evidence="3" id="KW-1185">Reference proteome</keyword>
<feature type="domain" description="AB hydrolase-1" evidence="1">
    <location>
        <begin position="47"/>
        <end position="248"/>
    </location>
</feature>
<dbReference type="AlphaFoldDB" id="A0A545B0Q3"/>
<dbReference type="Pfam" id="PF12697">
    <property type="entry name" value="Abhydrolase_6"/>
    <property type="match status" value="1"/>
</dbReference>
<evidence type="ECO:0000313" key="3">
    <source>
        <dbReference type="Proteomes" id="UP000317982"/>
    </source>
</evidence>
<reference evidence="2 3" key="1">
    <citation type="submission" date="2019-07" db="EMBL/GenBank/DDBJ databases">
        <title>Cryptosporangium phraense sp. nov., isolated from plant litter.</title>
        <authorList>
            <person name="Suriyachadkun C."/>
        </authorList>
    </citation>
    <scope>NUCLEOTIDE SEQUENCE [LARGE SCALE GENOMIC DNA]</scope>
    <source>
        <strain evidence="2 3">A-T 5661</strain>
    </source>
</reference>
<dbReference type="Proteomes" id="UP000317982">
    <property type="component" value="Unassembled WGS sequence"/>
</dbReference>
<evidence type="ECO:0000313" key="2">
    <source>
        <dbReference type="EMBL" id="TQS47134.1"/>
    </source>
</evidence>
<gene>
    <name evidence="2" type="ORF">FL583_01500</name>
</gene>
<comment type="caution">
    <text evidence="2">The sequence shown here is derived from an EMBL/GenBank/DDBJ whole genome shotgun (WGS) entry which is preliminary data.</text>
</comment>
<dbReference type="InterPro" id="IPR000073">
    <property type="entry name" value="AB_hydrolase_1"/>
</dbReference>
<dbReference type="SUPFAM" id="SSF53474">
    <property type="entry name" value="alpha/beta-Hydrolases"/>
    <property type="match status" value="1"/>
</dbReference>
<dbReference type="InterPro" id="IPR029058">
    <property type="entry name" value="AB_hydrolase_fold"/>
</dbReference>
<proteinExistence type="predicted"/>
<protein>
    <submittedName>
        <fullName evidence="2">Alpha/beta hydrolase</fullName>
    </submittedName>
</protein>
<dbReference type="GO" id="GO:0016787">
    <property type="term" value="F:hydrolase activity"/>
    <property type="evidence" value="ECO:0007669"/>
    <property type="project" value="UniProtKB-KW"/>
</dbReference>
<dbReference type="InterPro" id="IPR050228">
    <property type="entry name" value="Carboxylesterase_BioH"/>
</dbReference>
<evidence type="ECO:0000259" key="1">
    <source>
        <dbReference type="Pfam" id="PF12697"/>
    </source>
</evidence>
<name>A0A545B0Q3_9ACTN</name>
<sequence length="265" mass="27949">MGPRAGPPPGGRRHRYDRAELLARATEEPERHRQGHRSVLRGVRVTVLLVHGAGSTVDHNFRRPGWIDLLEASGRAVVGYDLPGHGDGIPPALPDGGAIVDDLLARLSGPVDAVGFSAGAQLLAGAASRDPARFSTLVLLGVGNGVLHPNPAGPLQLAAAIADEDDTNTTGRLFRRMARSAGNDIDGVRRYLQIPKPPVDPERLAKVDAPVLVVVGDRDFNAPADELAAAFPRGELTVVPGADHFGLASDVRCLDAVLSFLDRRG</sequence>
<dbReference type="InParanoid" id="A0A545B0Q3"/>
<dbReference type="PANTHER" id="PTHR43194:SF2">
    <property type="entry name" value="PEROXISOMAL MEMBRANE PROTEIN LPX1"/>
    <property type="match status" value="1"/>
</dbReference>
<dbReference type="EMBL" id="VIRS01000001">
    <property type="protein sequence ID" value="TQS47134.1"/>
    <property type="molecule type" value="Genomic_DNA"/>
</dbReference>
<dbReference type="Gene3D" id="3.40.50.1820">
    <property type="entry name" value="alpha/beta hydrolase"/>
    <property type="match status" value="1"/>
</dbReference>
<accession>A0A545B0Q3</accession>
<dbReference type="OrthoDB" id="9804723at2"/>
<dbReference type="PANTHER" id="PTHR43194">
    <property type="entry name" value="HYDROLASE ALPHA/BETA FOLD FAMILY"/>
    <property type="match status" value="1"/>
</dbReference>
<organism evidence="2 3">
    <name type="scientific">Cryptosporangium phraense</name>
    <dbReference type="NCBI Taxonomy" id="2593070"/>
    <lineage>
        <taxon>Bacteria</taxon>
        <taxon>Bacillati</taxon>
        <taxon>Actinomycetota</taxon>
        <taxon>Actinomycetes</taxon>
        <taxon>Cryptosporangiales</taxon>
        <taxon>Cryptosporangiaceae</taxon>
        <taxon>Cryptosporangium</taxon>
    </lineage>
</organism>
<keyword evidence="2" id="KW-0378">Hydrolase</keyword>